<accession>A0ACC2SZQ7</accession>
<reference evidence="1" key="1">
    <citation type="submission" date="2022-04" db="EMBL/GenBank/DDBJ databases">
        <title>Genome of the entomopathogenic fungus Entomophthora muscae.</title>
        <authorList>
            <person name="Elya C."/>
            <person name="Lovett B.R."/>
            <person name="Lee E."/>
            <person name="Macias A.M."/>
            <person name="Hajek A.E."/>
            <person name="De Bivort B.L."/>
            <person name="Kasson M.T."/>
            <person name="De Fine Licht H.H."/>
            <person name="Stajich J.E."/>
        </authorList>
    </citation>
    <scope>NUCLEOTIDE SEQUENCE</scope>
    <source>
        <strain evidence="1">Berkeley</strain>
    </source>
</reference>
<gene>
    <name evidence="1" type="ORF">DSO57_1035889</name>
</gene>
<sequence length="196" mass="21627">MRPAFLLSLVVVACWEQSDIYGTFVASGSGCRDATELFFGPNEVFVKRHCSQGVENSLFRGHWYRSGLSAILEGSPSQRDASVPFEFITKDSIRFGNSLLTRTSQATSIDTLAMVGYGYYAATDPSSNFKRALFTEGRMTIFFADNTLHGPWNITSYSANQVTGVLLLPTPTPVRITKMSPTSLCINGIDFDLEKH</sequence>
<dbReference type="Proteomes" id="UP001165960">
    <property type="component" value="Unassembled WGS sequence"/>
</dbReference>
<dbReference type="EMBL" id="QTSX02003879">
    <property type="protein sequence ID" value="KAJ9067767.1"/>
    <property type="molecule type" value="Genomic_DNA"/>
</dbReference>
<name>A0ACC2SZQ7_9FUNG</name>
<evidence type="ECO:0000313" key="1">
    <source>
        <dbReference type="EMBL" id="KAJ9067767.1"/>
    </source>
</evidence>
<comment type="caution">
    <text evidence="1">The sequence shown here is derived from an EMBL/GenBank/DDBJ whole genome shotgun (WGS) entry which is preliminary data.</text>
</comment>
<organism evidence="1 2">
    <name type="scientific">Entomophthora muscae</name>
    <dbReference type="NCBI Taxonomy" id="34485"/>
    <lineage>
        <taxon>Eukaryota</taxon>
        <taxon>Fungi</taxon>
        <taxon>Fungi incertae sedis</taxon>
        <taxon>Zoopagomycota</taxon>
        <taxon>Entomophthoromycotina</taxon>
        <taxon>Entomophthoromycetes</taxon>
        <taxon>Entomophthorales</taxon>
        <taxon>Entomophthoraceae</taxon>
        <taxon>Entomophthora</taxon>
    </lineage>
</organism>
<keyword evidence="2" id="KW-1185">Reference proteome</keyword>
<protein>
    <submittedName>
        <fullName evidence="1">Uncharacterized protein</fullName>
    </submittedName>
</protein>
<evidence type="ECO:0000313" key="2">
    <source>
        <dbReference type="Proteomes" id="UP001165960"/>
    </source>
</evidence>
<proteinExistence type="predicted"/>